<reference evidence="10" key="1">
    <citation type="submission" date="2023-01" db="EMBL/GenBank/DDBJ databases">
        <title>Metagenome sequencing of chrysophaentin producing Chrysophaeum taylorii.</title>
        <authorList>
            <person name="Davison J."/>
            <person name="Bewley C."/>
        </authorList>
    </citation>
    <scope>NUCLEOTIDE SEQUENCE</scope>
    <source>
        <strain evidence="10">NIES-1699</strain>
    </source>
</reference>
<keyword evidence="2" id="KW-0808">Transferase</keyword>
<organism evidence="10 11">
    <name type="scientific">Chrysophaeum taylorii</name>
    <dbReference type="NCBI Taxonomy" id="2483200"/>
    <lineage>
        <taxon>Eukaryota</taxon>
        <taxon>Sar</taxon>
        <taxon>Stramenopiles</taxon>
        <taxon>Ochrophyta</taxon>
        <taxon>Pelagophyceae</taxon>
        <taxon>Pelagomonadales</taxon>
        <taxon>Pelagomonadaceae</taxon>
        <taxon>Chrysophaeum</taxon>
    </lineage>
</organism>
<evidence type="ECO:0000313" key="11">
    <source>
        <dbReference type="Proteomes" id="UP001230188"/>
    </source>
</evidence>
<feature type="binding site" evidence="6">
    <location>
        <position position="320"/>
    </location>
    <ligand>
        <name>ATP</name>
        <dbReference type="ChEBI" id="CHEBI:30616"/>
    </ligand>
</feature>
<name>A0AAD7UAF0_9STRA</name>
<dbReference type="AlphaFoldDB" id="A0AAD7UAF0"/>
<dbReference type="CDD" id="cd13990">
    <property type="entry name" value="STKc_TLK"/>
    <property type="match status" value="1"/>
</dbReference>
<gene>
    <name evidence="10" type="ORF">CTAYLR_003288</name>
</gene>
<proteinExistence type="predicted"/>
<dbReference type="GO" id="GO:0005524">
    <property type="term" value="F:ATP binding"/>
    <property type="evidence" value="ECO:0007669"/>
    <property type="project" value="UniProtKB-UniRule"/>
</dbReference>
<evidence type="ECO:0000256" key="6">
    <source>
        <dbReference type="PROSITE-ProRule" id="PRU10141"/>
    </source>
</evidence>
<dbReference type="FunFam" id="1.10.510.10:FF:000698">
    <property type="entry name" value="Serine/threonine-protein kinase tousled-like 1"/>
    <property type="match status" value="1"/>
</dbReference>
<evidence type="ECO:0000256" key="2">
    <source>
        <dbReference type="ARBA" id="ARBA00022679"/>
    </source>
</evidence>
<dbReference type="InterPro" id="IPR008271">
    <property type="entry name" value="Ser/Thr_kinase_AS"/>
</dbReference>
<evidence type="ECO:0000313" key="10">
    <source>
        <dbReference type="EMBL" id="KAJ8601266.1"/>
    </source>
</evidence>
<dbReference type="PROSITE" id="PS00107">
    <property type="entry name" value="PROTEIN_KINASE_ATP"/>
    <property type="match status" value="1"/>
</dbReference>
<dbReference type="PROSITE" id="PS50011">
    <property type="entry name" value="PROTEIN_KINASE_DOM"/>
    <property type="match status" value="1"/>
</dbReference>
<feature type="domain" description="Protein kinase" evidence="9">
    <location>
        <begin position="291"/>
        <end position="576"/>
    </location>
</feature>
<dbReference type="InterPro" id="IPR000719">
    <property type="entry name" value="Prot_kinase_dom"/>
</dbReference>
<feature type="compositionally biased region" description="Basic and acidic residues" evidence="8">
    <location>
        <begin position="43"/>
        <end position="54"/>
    </location>
</feature>
<keyword evidence="1" id="KW-0723">Serine/threonine-protein kinase</keyword>
<dbReference type="PROSITE" id="PS00108">
    <property type="entry name" value="PROTEIN_KINASE_ST"/>
    <property type="match status" value="1"/>
</dbReference>
<keyword evidence="4" id="KW-0418">Kinase</keyword>
<sequence>MAPISELGSNSQASESSRGGTTMGGLARELQKGGRLAPGAFAPREEVRSAEKSQRVGALKRKSVAPQRHAGSGGKRKRAPEEETVCRLEKEVASCEEKRAALESEIASERNLRVEAERAAKEARAELDRERSEAARERIALATTKNRLRSALEGTLRRVAETEAREQRRALGTAAFELGRAVYRSSFGARDAWEDGDAEIDLRRRAGELLARREALERRSPAWGGAAMIEAISDDEARKAHLAALKRDEVELASERAAVERRKLRHAREWTRARHEDASRFRVRPLMNDRYVLLSLLGKGGFSEVWLAYDLDETRKVAVKMHQLDRSWSDDKKRAYVRHAAREYSIQRDLDHPRVVRLFDVFEVDDDTFATVLEYCAGEDLDALLRARKTLPERDARAIMLQVLAGLHHLHSPAGTGKDRRAAIIHYDLKPGNILFDETGDAKITDFGLSKIIPHQNDALATSLELTSQGAGTYWYLPPECFSHAEGGAAPRINANVDVWSVGVITFQMLYGARPFGEGQTQQRLLSDRTMLRATNVNFPPTPAVSDQAKDFIRLCLRPSPADRPTVRDLCDHPYVKHHDAAAAAAGGT</sequence>
<dbReference type="GO" id="GO:0005634">
    <property type="term" value="C:nucleus"/>
    <property type="evidence" value="ECO:0007669"/>
    <property type="project" value="TreeGrafter"/>
</dbReference>
<protein>
    <recommendedName>
        <fullName evidence="9">Protein kinase domain-containing protein</fullName>
    </recommendedName>
</protein>
<dbReference type="GO" id="GO:0035556">
    <property type="term" value="P:intracellular signal transduction"/>
    <property type="evidence" value="ECO:0007669"/>
    <property type="project" value="TreeGrafter"/>
</dbReference>
<dbReference type="EMBL" id="JAQMWT010000443">
    <property type="protein sequence ID" value="KAJ8601266.1"/>
    <property type="molecule type" value="Genomic_DNA"/>
</dbReference>
<accession>A0AAD7UAF0</accession>
<evidence type="ECO:0000256" key="7">
    <source>
        <dbReference type="SAM" id="Coils"/>
    </source>
</evidence>
<feature type="coiled-coil region" evidence="7">
    <location>
        <begin position="92"/>
        <end position="165"/>
    </location>
</feature>
<feature type="region of interest" description="Disordered" evidence="8">
    <location>
        <begin position="1"/>
        <end position="85"/>
    </location>
</feature>
<keyword evidence="7" id="KW-0175">Coiled coil</keyword>
<feature type="compositionally biased region" description="Polar residues" evidence="8">
    <location>
        <begin position="7"/>
        <end position="20"/>
    </location>
</feature>
<evidence type="ECO:0000256" key="1">
    <source>
        <dbReference type="ARBA" id="ARBA00022527"/>
    </source>
</evidence>
<dbReference type="SUPFAM" id="SSF56112">
    <property type="entry name" value="Protein kinase-like (PK-like)"/>
    <property type="match status" value="1"/>
</dbReference>
<dbReference type="Proteomes" id="UP001230188">
    <property type="component" value="Unassembled WGS sequence"/>
</dbReference>
<keyword evidence="5 6" id="KW-0067">ATP-binding</keyword>
<evidence type="ECO:0000256" key="8">
    <source>
        <dbReference type="SAM" id="MobiDB-lite"/>
    </source>
</evidence>
<evidence type="ECO:0000256" key="3">
    <source>
        <dbReference type="ARBA" id="ARBA00022741"/>
    </source>
</evidence>
<dbReference type="SMART" id="SM00220">
    <property type="entry name" value="S_TKc"/>
    <property type="match status" value="1"/>
</dbReference>
<dbReference type="Gene3D" id="1.10.510.10">
    <property type="entry name" value="Transferase(Phosphotransferase) domain 1"/>
    <property type="match status" value="1"/>
</dbReference>
<dbReference type="PANTHER" id="PTHR22974">
    <property type="entry name" value="MIXED LINEAGE PROTEIN KINASE"/>
    <property type="match status" value="1"/>
</dbReference>
<dbReference type="PANTHER" id="PTHR22974:SF23">
    <property type="entry name" value="TOUSLED-LIKE KINASE, ISOFORM G"/>
    <property type="match status" value="1"/>
</dbReference>
<dbReference type="Pfam" id="PF00069">
    <property type="entry name" value="Pkinase"/>
    <property type="match status" value="1"/>
</dbReference>
<keyword evidence="3 6" id="KW-0547">Nucleotide-binding</keyword>
<keyword evidence="11" id="KW-1185">Reference proteome</keyword>
<evidence type="ECO:0000256" key="4">
    <source>
        <dbReference type="ARBA" id="ARBA00022777"/>
    </source>
</evidence>
<dbReference type="GO" id="GO:0004674">
    <property type="term" value="F:protein serine/threonine kinase activity"/>
    <property type="evidence" value="ECO:0007669"/>
    <property type="project" value="UniProtKB-KW"/>
</dbReference>
<comment type="caution">
    <text evidence="10">The sequence shown here is derived from an EMBL/GenBank/DDBJ whole genome shotgun (WGS) entry which is preliminary data.</text>
</comment>
<evidence type="ECO:0000256" key="5">
    <source>
        <dbReference type="ARBA" id="ARBA00022840"/>
    </source>
</evidence>
<evidence type="ECO:0000259" key="9">
    <source>
        <dbReference type="PROSITE" id="PS50011"/>
    </source>
</evidence>
<dbReference type="GO" id="GO:0007059">
    <property type="term" value="P:chromosome segregation"/>
    <property type="evidence" value="ECO:0007669"/>
    <property type="project" value="TreeGrafter"/>
</dbReference>
<dbReference type="InterPro" id="IPR011009">
    <property type="entry name" value="Kinase-like_dom_sf"/>
</dbReference>
<dbReference type="InterPro" id="IPR017441">
    <property type="entry name" value="Protein_kinase_ATP_BS"/>
</dbReference>